<dbReference type="Proteomes" id="UP001595556">
    <property type="component" value="Unassembled WGS sequence"/>
</dbReference>
<comment type="caution">
    <text evidence="2">The sequence shown here is derived from an EMBL/GenBank/DDBJ whole genome shotgun (WGS) entry which is preliminary data.</text>
</comment>
<dbReference type="RefSeq" id="WP_377301561.1">
    <property type="nucleotide sequence ID" value="NZ_CP180191.1"/>
</dbReference>
<name>A0ABV7H032_9BURK</name>
<protein>
    <submittedName>
        <fullName evidence="2">Uncharacterized protein</fullName>
    </submittedName>
</protein>
<gene>
    <name evidence="2" type="ORF">ACFOEN_04705</name>
</gene>
<keyword evidence="1" id="KW-0732">Signal</keyword>
<reference evidence="3" key="1">
    <citation type="journal article" date="2019" name="Int. J. Syst. Evol. Microbiol.">
        <title>The Global Catalogue of Microorganisms (GCM) 10K type strain sequencing project: providing services to taxonomists for standard genome sequencing and annotation.</title>
        <authorList>
            <consortium name="The Broad Institute Genomics Platform"/>
            <consortium name="The Broad Institute Genome Sequencing Center for Infectious Disease"/>
            <person name="Wu L."/>
            <person name="Ma J."/>
        </authorList>
    </citation>
    <scope>NUCLEOTIDE SEQUENCE [LARGE SCALE GENOMIC DNA]</scope>
    <source>
        <strain evidence="3">KCTC 52168</strain>
    </source>
</reference>
<organism evidence="2 3">
    <name type="scientific">Piscinibacterium candidicorallinum</name>
    <dbReference type="NCBI Taxonomy" id="1793872"/>
    <lineage>
        <taxon>Bacteria</taxon>
        <taxon>Pseudomonadati</taxon>
        <taxon>Pseudomonadota</taxon>
        <taxon>Betaproteobacteria</taxon>
        <taxon>Burkholderiales</taxon>
        <taxon>Piscinibacterium</taxon>
    </lineage>
</organism>
<evidence type="ECO:0000313" key="3">
    <source>
        <dbReference type="Proteomes" id="UP001595556"/>
    </source>
</evidence>
<sequence length="121" mass="12842">MKTSSILGSVTLAAAALLLPGIAAASQPIHLKNTEQGYVFHPDHAAPASRASATGPKVGEVTQDGFRYVGGDQAWQPESHRLVLRSGQWVHADALSHTSPRPSLSMSDTERRALQALYTNG</sequence>
<evidence type="ECO:0000313" key="2">
    <source>
        <dbReference type="EMBL" id="MFC3146942.1"/>
    </source>
</evidence>
<dbReference type="EMBL" id="JBHRTI010000003">
    <property type="protein sequence ID" value="MFC3146942.1"/>
    <property type="molecule type" value="Genomic_DNA"/>
</dbReference>
<feature type="chain" id="PRO_5045612742" evidence="1">
    <location>
        <begin position="26"/>
        <end position="121"/>
    </location>
</feature>
<feature type="signal peptide" evidence="1">
    <location>
        <begin position="1"/>
        <end position="25"/>
    </location>
</feature>
<evidence type="ECO:0000256" key="1">
    <source>
        <dbReference type="SAM" id="SignalP"/>
    </source>
</evidence>
<accession>A0ABV7H032</accession>
<keyword evidence="3" id="KW-1185">Reference proteome</keyword>
<proteinExistence type="predicted"/>